<feature type="compositionally biased region" description="Basic residues" evidence="4">
    <location>
        <begin position="45"/>
        <end position="54"/>
    </location>
</feature>
<feature type="region of interest" description="Disordered" evidence="4">
    <location>
        <begin position="42"/>
        <end position="67"/>
    </location>
</feature>
<dbReference type="InterPro" id="IPR006689">
    <property type="entry name" value="Small_GTPase_ARF/SAR"/>
</dbReference>
<name>A0A1I8JS70_9PLAT</name>
<evidence type="ECO:0000256" key="3">
    <source>
        <dbReference type="PIRSR" id="PIRSR606689-1"/>
    </source>
</evidence>
<evidence type="ECO:0000313" key="5">
    <source>
        <dbReference type="Proteomes" id="UP000095280"/>
    </source>
</evidence>
<dbReference type="SUPFAM" id="SSF52540">
    <property type="entry name" value="P-loop containing nucleoside triphosphate hydrolases"/>
    <property type="match status" value="1"/>
</dbReference>
<proteinExistence type="predicted"/>
<dbReference type="InterPro" id="IPR027417">
    <property type="entry name" value="P-loop_NTPase"/>
</dbReference>
<feature type="region of interest" description="Disordered" evidence="4">
    <location>
        <begin position="1"/>
        <end position="29"/>
    </location>
</feature>
<evidence type="ECO:0000313" key="6">
    <source>
        <dbReference type="WBParaSite" id="snap_masked-unitig_41713-processed-gene-0.0-mRNA-1"/>
    </source>
</evidence>
<protein>
    <submittedName>
        <fullName evidence="6">PA domain-containing protein</fullName>
    </submittedName>
</protein>
<dbReference type="GO" id="GO:0005525">
    <property type="term" value="F:GTP binding"/>
    <property type="evidence" value="ECO:0007669"/>
    <property type="project" value="UniProtKB-KW"/>
</dbReference>
<dbReference type="Pfam" id="PF00025">
    <property type="entry name" value="Arf"/>
    <property type="match status" value="1"/>
</dbReference>
<accession>A0A1I8JS70</accession>
<dbReference type="Gene3D" id="3.40.50.300">
    <property type="entry name" value="P-loop containing nucleotide triphosphate hydrolases"/>
    <property type="match status" value="1"/>
</dbReference>
<dbReference type="WBParaSite" id="snap_masked-unitig_41713-processed-gene-0.0-mRNA-1">
    <property type="protein sequence ID" value="snap_masked-unitig_41713-processed-gene-0.0-mRNA-1"/>
    <property type="gene ID" value="snap_masked-unitig_41713-processed-gene-0.0"/>
</dbReference>
<keyword evidence="1 3" id="KW-0547">Nucleotide-binding</keyword>
<organism evidence="5 6">
    <name type="scientific">Macrostomum lignano</name>
    <dbReference type="NCBI Taxonomy" id="282301"/>
    <lineage>
        <taxon>Eukaryota</taxon>
        <taxon>Metazoa</taxon>
        <taxon>Spiralia</taxon>
        <taxon>Lophotrochozoa</taxon>
        <taxon>Platyhelminthes</taxon>
        <taxon>Rhabditophora</taxon>
        <taxon>Macrostomorpha</taxon>
        <taxon>Macrostomida</taxon>
        <taxon>Macrostomidae</taxon>
        <taxon>Macrostomum</taxon>
    </lineage>
</organism>
<dbReference type="Proteomes" id="UP000095280">
    <property type="component" value="Unplaced"/>
</dbReference>
<evidence type="ECO:0000256" key="2">
    <source>
        <dbReference type="ARBA" id="ARBA00023134"/>
    </source>
</evidence>
<dbReference type="AlphaFoldDB" id="A0A1I8JS70"/>
<sequence length="122" mass="12895">MGIVLHPGSGPAAGPGQLRQDHPAAPAHLPLRPRLFQNLQIRRGASGRRVRRGRSGGSGGRDSSRIQPTFGCVGAQIRLPCGGPALAVVEVGGRRLYRDFWPLHCAGAEAVLFVVDSNDSAR</sequence>
<keyword evidence="2 3" id="KW-0342">GTP-binding</keyword>
<feature type="binding site" evidence="3">
    <location>
        <position position="93"/>
    </location>
    <ligand>
        <name>GTP</name>
        <dbReference type="ChEBI" id="CHEBI:37565"/>
    </ligand>
</feature>
<evidence type="ECO:0000256" key="4">
    <source>
        <dbReference type="SAM" id="MobiDB-lite"/>
    </source>
</evidence>
<evidence type="ECO:0000256" key="1">
    <source>
        <dbReference type="ARBA" id="ARBA00022741"/>
    </source>
</evidence>
<dbReference type="GO" id="GO:0003924">
    <property type="term" value="F:GTPase activity"/>
    <property type="evidence" value="ECO:0007669"/>
    <property type="project" value="InterPro"/>
</dbReference>
<reference evidence="6" key="1">
    <citation type="submission" date="2016-11" db="UniProtKB">
        <authorList>
            <consortium name="WormBaseParasite"/>
        </authorList>
    </citation>
    <scope>IDENTIFICATION</scope>
</reference>
<keyword evidence="5" id="KW-1185">Reference proteome</keyword>